<keyword evidence="15 18" id="KW-0676">Redox-active center</keyword>
<comment type="similarity">
    <text evidence="2 18">Belongs to the thioredoxin family. DsbD subfamily.</text>
</comment>
<keyword evidence="7 18" id="KW-0732">Signal</keyword>
<dbReference type="SUPFAM" id="SSF52833">
    <property type="entry name" value="Thioredoxin-like"/>
    <property type="match status" value="1"/>
</dbReference>
<keyword evidence="8 18" id="KW-0201">Cytochrome c-type biogenesis</keyword>
<dbReference type="InterPro" id="IPR036929">
    <property type="entry name" value="DsbDN_sf"/>
</dbReference>
<feature type="transmembrane region" description="Helical" evidence="18">
    <location>
        <begin position="469"/>
        <end position="499"/>
    </location>
</feature>
<comment type="subcellular location">
    <subcellularLocation>
        <location evidence="1 18">Cell inner membrane</location>
        <topology evidence="1 18">Multi-pass membrane protein</topology>
    </subcellularLocation>
</comment>
<keyword evidence="14 18" id="KW-1015">Disulfide bond</keyword>
<dbReference type="PROSITE" id="PS51352">
    <property type="entry name" value="THIOREDOXIN_2"/>
    <property type="match status" value="1"/>
</dbReference>
<dbReference type="InterPro" id="IPR028250">
    <property type="entry name" value="DsbDN"/>
</dbReference>
<keyword evidence="3 18" id="KW-0813">Transport</keyword>
<dbReference type="PANTHER" id="PTHR32234">
    <property type="entry name" value="THIOL:DISULFIDE INTERCHANGE PROTEIN DSBD"/>
    <property type="match status" value="1"/>
</dbReference>
<feature type="transmembrane region" description="Helical" evidence="18">
    <location>
        <begin position="505"/>
        <end position="534"/>
    </location>
</feature>
<keyword evidence="10 18" id="KW-1133">Transmembrane helix</keyword>
<dbReference type="InterPro" id="IPR013766">
    <property type="entry name" value="Thioredoxin_domain"/>
</dbReference>
<dbReference type="RefSeq" id="WP_347307744.1">
    <property type="nucleotide sequence ID" value="NZ_JBAJEX010000003.1"/>
</dbReference>
<feature type="transmembrane region" description="Helical" evidence="18">
    <location>
        <begin position="346"/>
        <end position="378"/>
    </location>
</feature>
<evidence type="ECO:0000256" key="13">
    <source>
        <dbReference type="ARBA" id="ARBA00023136"/>
    </source>
</evidence>
<evidence type="ECO:0000256" key="8">
    <source>
        <dbReference type="ARBA" id="ARBA00022748"/>
    </source>
</evidence>
<dbReference type="InterPro" id="IPR003834">
    <property type="entry name" value="Cyt_c_assmbl_TM_dom"/>
</dbReference>
<feature type="transmembrane region" description="Helical" evidence="18">
    <location>
        <begin position="426"/>
        <end position="448"/>
    </location>
</feature>
<keyword evidence="13 18" id="KW-0472">Membrane</keyword>
<gene>
    <name evidence="18 21" type="primary">dsbD</name>
    <name evidence="21" type="ORF">V6E02_05365</name>
</gene>
<evidence type="ECO:0000256" key="12">
    <source>
        <dbReference type="ARBA" id="ARBA00023027"/>
    </source>
</evidence>
<feature type="transmembrane region" description="Helical" evidence="18">
    <location>
        <begin position="546"/>
        <end position="564"/>
    </location>
</feature>
<protein>
    <recommendedName>
        <fullName evidence="18">Thiol:disulfide interchange protein DsbD</fullName>
        <ecNumber evidence="18">1.8.1.8</ecNumber>
    </recommendedName>
    <alternativeName>
        <fullName evidence="18">Protein-disulfide reductase</fullName>
        <shortName evidence="18">Disulfide reductase</shortName>
    </alternativeName>
</protein>
<evidence type="ECO:0000256" key="1">
    <source>
        <dbReference type="ARBA" id="ARBA00004429"/>
    </source>
</evidence>
<dbReference type="GO" id="GO:0047134">
    <property type="term" value="F:protein-disulfide reductase [NAD(P)H] activity"/>
    <property type="evidence" value="ECO:0007669"/>
    <property type="project" value="UniProtKB-EC"/>
</dbReference>
<keyword evidence="11 18" id="KW-0560">Oxidoreductase</keyword>
<feature type="region of interest" description="Disordered" evidence="19">
    <location>
        <begin position="290"/>
        <end position="334"/>
    </location>
</feature>
<evidence type="ECO:0000256" key="5">
    <source>
        <dbReference type="ARBA" id="ARBA00022519"/>
    </source>
</evidence>
<comment type="caution">
    <text evidence="21">The sequence shown here is derived from an EMBL/GenBank/DDBJ whole genome shotgun (WGS) entry which is preliminary data.</text>
</comment>
<organism evidence="21 22">
    <name type="scientific">Thiobacter aerophilum</name>
    <dbReference type="NCBI Taxonomy" id="3121275"/>
    <lineage>
        <taxon>Bacteria</taxon>
        <taxon>Pseudomonadati</taxon>
        <taxon>Pseudomonadota</taxon>
        <taxon>Betaproteobacteria</taxon>
        <taxon>Burkholderiales</taxon>
        <taxon>Thiobacteraceae</taxon>
        <taxon>Thiobacter</taxon>
    </lineage>
</organism>
<dbReference type="HAMAP" id="MF_00399">
    <property type="entry name" value="DbsD"/>
    <property type="match status" value="1"/>
</dbReference>
<evidence type="ECO:0000313" key="21">
    <source>
        <dbReference type="EMBL" id="MEO1766635.1"/>
    </source>
</evidence>
<dbReference type="InterPro" id="IPR036249">
    <property type="entry name" value="Thioredoxin-like_sf"/>
</dbReference>
<keyword evidence="9 18" id="KW-0249">Electron transport</keyword>
<keyword evidence="6 18" id="KW-0812">Transmembrane</keyword>
<feature type="domain" description="Thioredoxin" evidence="20">
    <location>
        <begin position="630"/>
        <end position="760"/>
    </location>
</feature>
<dbReference type="InterPro" id="IPR017937">
    <property type="entry name" value="Thioredoxin_CS"/>
</dbReference>
<evidence type="ECO:0000313" key="22">
    <source>
        <dbReference type="Proteomes" id="UP001482231"/>
    </source>
</evidence>
<dbReference type="NCBIfam" id="NF001419">
    <property type="entry name" value="PRK00293.1"/>
    <property type="match status" value="1"/>
</dbReference>
<keyword evidence="5 18" id="KW-0997">Cell inner membrane</keyword>
<evidence type="ECO:0000256" key="16">
    <source>
        <dbReference type="ARBA" id="ARBA00047388"/>
    </source>
</evidence>
<feature type="compositionally biased region" description="Pro residues" evidence="19">
    <location>
        <begin position="295"/>
        <end position="305"/>
    </location>
</feature>
<keyword evidence="4 18" id="KW-1003">Cell membrane</keyword>
<dbReference type="InterPro" id="IPR012336">
    <property type="entry name" value="Thioredoxin-like_fold"/>
</dbReference>
<dbReference type="Gene3D" id="2.60.40.1250">
    <property type="entry name" value="Thiol:disulfide interchange protein DsbD, N-terminal domain"/>
    <property type="match status" value="2"/>
</dbReference>
<accession>A0ABV0ED90</accession>
<evidence type="ECO:0000259" key="20">
    <source>
        <dbReference type="PROSITE" id="PS51352"/>
    </source>
</evidence>
<keyword evidence="22" id="KW-1185">Reference proteome</keyword>
<comment type="function">
    <text evidence="18">Required to facilitate the formation of correct disulfide bonds in some periplasmic proteins and for the assembly of the periplasmic c-type cytochromes. Acts by transferring electrons from cytoplasmic thioredoxin to the periplasm. This transfer involves a cascade of disulfide bond formation and reduction steps.</text>
</comment>
<dbReference type="Proteomes" id="UP001482231">
    <property type="component" value="Unassembled WGS sequence"/>
</dbReference>
<feature type="disulfide bond" description="Redox-active" evidence="18">
    <location>
        <begin position="120"/>
        <end position="126"/>
    </location>
</feature>
<evidence type="ECO:0000256" key="7">
    <source>
        <dbReference type="ARBA" id="ARBA00022729"/>
    </source>
</evidence>
<dbReference type="CDD" id="cd02953">
    <property type="entry name" value="DsbDgamma"/>
    <property type="match status" value="1"/>
</dbReference>
<comment type="catalytic activity">
    <reaction evidence="17 18">
        <text>[protein]-dithiol + NADP(+) = [protein]-disulfide + NADPH + H(+)</text>
        <dbReference type="Rhea" id="RHEA:18753"/>
        <dbReference type="Rhea" id="RHEA-COMP:10593"/>
        <dbReference type="Rhea" id="RHEA-COMP:10594"/>
        <dbReference type="ChEBI" id="CHEBI:15378"/>
        <dbReference type="ChEBI" id="CHEBI:29950"/>
        <dbReference type="ChEBI" id="CHEBI:50058"/>
        <dbReference type="ChEBI" id="CHEBI:57783"/>
        <dbReference type="ChEBI" id="CHEBI:58349"/>
        <dbReference type="EC" id="1.8.1.8"/>
    </reaction>
</comment>
<dbReference type="EC" id="1.8.1.8" evidence="18"/>
<sequence length="760" mass="80993" precursor="true">MRFFAALALLVSLVANAAEDGELLEPEKAFAFSARALDAATLEIRYRIAEGYYLYRDKFRFEVEPKSIALGTPQLPPGKVKQDEFFGRVETYRGTLTFKLPLVRPAPGQTLTLKSISQGCADVGVCYPPLAQTIKLTLPDTTPRAVGGLAALKDLGTELGGESDLLPPDQAFKVSAVVRDARAAEVILEPAPGYYLYRDKLKFKVVEGPASVTEVMLPKGEQKDDPNFGKTEVYHQRVVAELRLARSREGAARIVLEVGWQGCADKGVCYLPASRRFPLNLPAVAAAQPGAASPAPAPEATPPASPAEATQPIRAAQTSPQPSPKGATQPEDESSTIARLFQGGSFWLIIASFFGFGLLLALTPCVFPMIPILSGIIVGQGKQLTKMQGFVLSLAYVLGMAVTYAIAGVVAGLSGALISSALQNPWVLGAFALIFVALALSMFGFYELQMPNFIQSRFTEKANQIKGGNLTGVFVMGVLSAVIVGPCVAAPLAGALLYIGQTRDVWLGGFALFAMALGMGVPLLLVGVAGGALLPRAGAWMNAVKAFFGVMLLGVAIWLVSPVIPAWLNMLLWAALLIVSAIYLNALDPLPAGAPGFRKFWKGVGVIALLVGTSLLIGALSGSRDILQPLAGLRAAPAAASEATGLKFEKVAAKDFDTRLAAARGTPVMVDFYADWCVSCKEMERFTFSDPRVVARLAGVTLLKIDVTQNDEADKELLKRFNLFGPPGIIFLDGEGKERYRVVGYQPPEKFLKSIDAALK</sequence>
<reference evidence="21 22" key="1">
    <citation type="submission" date="2024-02" db="EMBL/GenBank/DDBJ databases">
        <title>New thermophilic sulfur-oxidizing bacteria from a hot springs of the Uzon caldera (Kamchatka, Russia).</title>
        <authorList>
            <person name="Dukat A.M."/>
            <person name="Elcheninov A.G."/>
            <person name="Frolov E.N."/>
        </authorList>
    </citation>
    <scope>NUCLEOTIDE SEQUENCE [LARGE SCALE GENOMIC DNA]</scope>
    <source>
        <strain evidence="21 22">AK1</strain>
    </source>
</reference>
<proteinExistence type="inferred from homology"/>
<comment type="catalytic activity">
    <reaction evidence="16 18">
        <text>[protein]-dithiol + NAD(+) = [protein]-disulfide + NADH + H(+)</text>
        <dbReference type="Rhea" id="RHEA:18749"/>
        <dbReference type="Rhea" id="RHEA-COMP:10593"/>
        <dbReference type="Rhea" id="RHEA-COMP:10594"/>
        <dbReference type="ChEBI" id="CHEBI:15378"/>
        <dbReference type="ChEBI" id="CHEBI:29950"/>
        <dbReference type="ChEBI" id="CHEBI:50058"/>
        <dbReference type="ChEBI" id="CHEBI:57540"/>
        <dbReference type="ChEBI" id="CHEBI:57945"/>
        <dbReference type="EC" id="1.8.1.8"/>
    </reaction>
</comment>
<feature type="chain" id="PRO_5044929754" description="Thiol:disulfide interchange protein DsbD" evidence="18">
    <location>
        <begin position="18"/>
        <end position="760"/>
    </location>
</feature>
<dbReference type="SUPFAM" id="SSF74863">
    <property type="entry name" value="Thiol:disulfide interchange protein DsbD, N-terminal domain (DsbD-alpha)"/>
    <property type="match status" value="2"/>
</dbReference>
<dbReference type="EMBL" id="JBAJEX010000003">
    <property type="protein sequence ID" value="MEO1766635.1"/>
    <property type="molecule type" value="Genomic_DNA"/>
</dbReference>
<dbReference type="Gene3D" id="3.40.30.10">
    <property type="entry name" value="Glutaredoxin"/>
    <property type="match status" value="1"/>
</dbReference>
<dbReference type="PROSITE" id="PS00194">
    <property type="entry name" value="THIOREDOXIN_1"/>
    <property type="match status" value="1"/>
</dbReference>
<evidence type="ECO:0000256" key="4">
    <source>
        <dbReference type="ARBA" id="ARBA00022475"/>
    </source>
</evidence>
<dbReference type="Pfam" id="PF11412">
    <property type="entry name" value="DsbD_N"/>
    <property type="match status" value="2"/>
</dbReference>
<evidence type="ECO:0000256" key="15">
    <source>
        <dbReference type="ARBA" id="ARBA00023284"/>
    </source>
</evidence>
<feature type="transmembrane region" description="Helical" evidence="18">
    <location>
        <begin position="390"/>
        <end position="414"/>
    </location>
</feature>
<dbReference type="InterPro" id="IPR035671">
    <property type="entry name" value="DsbD_gamma"/>
</dbReference>
<feature type="disulfide bond" description="Redox-active" evidence="18">
    <location>
        <begin position="677"/>
        <end position="680"/>
    </location>
</feature>
<evidence type="ECO:0000256" key="3">
    <source>
        <dbReference type="ARBA" id="ARBA00022448"/>
    </source>
</evidence>
<feature type="transmembrane region" description="Helical" evidence="18">
    <location>
        <begin position="570"/>
        <end position="588"/>
    </location>
</feature>
<evidence type="ECO:0000256" key="9">
    <source>
        <dbReference type="ARBA" id="ARBA00022982"/>
    </source>
</evidence>
<dbReference type="Pfam" id="PF13098">
    <property type="entry name" value="Thioredoxin_2"/>
    <property type="match status" value="1"/>
</dbReference>
<dbReference type="Pfam" id="PF02683">
    <property type="entry name" value="DsbD_TM"/>
    <property type="match status" value="1"/>
</dbReference>
<feature type="disulfide bond" description="Redox-active" evidence="18">
    <location>
        <begin position="365"/>
        <end position="487"/>
    </location>
</feature>
<evidence type="ECO:0000256" key="11">
    <source>
        <dbReference type="ARBA" id="ARBA00023002"/>
    </source>
</evidence>
<evidence type="ECO:0000256" key="19">
    <source>
        <dbReference type="SAM" id="MobiDB-lite"/>
    </source>
</evidence>
<feature type="transmembrane region" description="Helical" evidence="18">
    <location>
        <begin position="600"/>
        <end position="620"/>
    </location>
</feature>
<name>A0ABV0ED90_9BURK</name>
<evidence type="ECO:0000256" key="17">
    <source>
        <dbReference type="ARBA" id="ARBA00047804"/>
    </source>
</evidence>
<evidence type="ECO:0000256" key="18">
    <source>
        <dbReference type="HAMAP-Rule" id="MF_00399"/>
    </source>
</evidence>
<dbReference type="PANTHER" id="PTHR32234:SF0">
    <property type="entry name" value="THIOL:DISULFIDE INTERCHANGE PROTEIN DSBD"/>
    <property type="match status" value="1"/>
</dbReference>
<dbReference type="InterPro" id="IPR022910">
    <property type="entry name" value="Thiol_diS_interchange_DbsD"/>
</dbReference>
<evidence type="ECO:0000256" key="14">
    <source>
        <dbReference type="ARBA" id="ARBA00023157"/>
    </source>
</evidence>
<evidence type="ECO:0000256" key="10">
    <source>
        <dbReference type="ARBA" id="ARBA00022989"/>
    </source>
</evidence>
<feature type="signal peptide" evidence="18">
    <location>
        <begin position="1"/>
        <end position="17"/>
    </location>
</feature>
<keyword evidence="12 18" id="KW-0520">NAD</keyword>
<evidence type="ECO:0000256" key="6">
    <source>
        <dbReference type="ARBA" id="ARBA00022692"/>
    </source>
</evidence>
<evidence type="ECO:0000256" key="2">
    <source>
        <dbReference type="ARBA" id="ARBA00007241"/>
    </source>
</evidence>